<dbReference type="RefSeq" id="YP_002321377.1">
    <property type="nucleotide sequence ID" value="NC_011588.1"/>
</dbReference>
<sequence>MRMFWHVQFGVFVRTIQNTHTNTHINTYVRTYVLDTFDTLYMKCGMLLNTLYVLCGVCRIYAAHVHVCVRVYVCMQFMIPFRRMCFFPTRRIFLCQQI</sequence>
<dbReference type="EMBL" id="EU747721">
    <property type="protein sequence ID" value="ACH96196.1"/>
    <property type="molecule type" value="Genomic_DNA"/>
</dbReference>
<evidence type="ECO:0000313" key="2">
    <source>
        <dbReference type="Proteomes" id="UP000011785"/>
    </source>
</evidence>
<protein>
    <submittedName>
        <fullName evidence="1">Uncharacterized protein</fullName>
    </submittedName>
</protein>
<proteinExistence type="predicted"/>
<keyword evidence="2" id="KW-1185">Reference proteome</keyword>
<organism evidence="2">
    <name type="scientific">Oryctes rhinoceros nudivirus</name>
    <dbReference type="NCBI Taxonomy" id="92521"/>
    <lineage>
        <taxon>Viruses</taxon>
        <taxon>Viruses incertae sedis</taxon>
        <taxon>Naldaviricetes</taxon>
        <taxon>Lefavirales</taxon>
        <taxon>Nudiviridae</taxon>
        <taxon>Alphanudivirus</taxon>
        <taxon>Alphanudivirus oryrhinocerotis</taxon>
    </lineage>
</organism>
<reference evidence="1 2" key="1">
    <citation type="journal article" date="2008" name="J. Virol. Methods">
        <title>Sequencing of the large dsDNA genome of Oryctes rhinoceros nudivirus using multiple displacement amplification of nanogram amounts of virus DNA.</title>
        <authorList>
            <person name="Wang Y."/>
            <person name="Kleespies R.G."/>
            <person name="Ramle M.B."/>
            <person name="Jehle J.A."/>
        </authorList>
    </citation>
    <scope>NUCLEOTIDE SEQUENCE [LARGE SCALE GENOMIC DNA]</scope>
    <source>
        <strain evidence="2">Isolate Oryctes rhinoceros/Malaysia/Ma07/2007</strain>
    </source>
</reference>
<dbReference type="GeneID" id="7047246"/>
<accession>B7SV87</accession>
<dbReference type="KEGG" id="vg:7047246"/>
<dbReference type="Proteomes" id="UP000011785">
    <property type="component" value="Segment"/>
</dbReference>
<name>B7SV87_9VIRU</name>
<evidence type="ECO:0000313" key="1">
    <source>
        <dbReference type="EMBL" id="ACH96196.1"/>
    </source>
</evidence>